<feature type="transmembrane region" description="Helical" evidence="2">
    <location>
        <begin position="37"/>
        <end position="57"/>
    </location>
</feature>
<reference evidence="4" key="1">
    <citation type="submission" date="2015-09" db="EMBL/GenBank/DDBJ databases">
        <title>Prevalence of NDMs in South Africa.</title>
        <authorList>
            <person name="Osei Sekyere J."/>
            <person name="Govinden U."/>
            <person name="Essack S."/>
            <person name="Haldorsen B."/>
            <person name="Samuelsen O."/>
            <person name="Aasnaes B."/>
            <person name="Sundsfjord A."/>
        </authorList>
    </citation>
    <scope>NUCLEOTIDE SEQUENCE [LARGE SCALE GENOMIC DNA]</scope>
    <source>
        <strain evidence="4">ST62:944112508</strain>
    </source>
</reference>
<keyword evidence="3" id="KW-0762">Sugar transport</keyword>
<keyword evidence="2" id="KW-1133">Transmembrane helix</keyword>
<name>A0AA40NI00_CITFR</name>
<evidence type="ECO:0000313" key="3">
    <source>
        <dbReference type="EMBL" id="KPR54009.1"/>
    </source>
</evidence>
<comment type="caution">
    <text evidence="3">The sequence shown here is derived from an EMBL/GenBank/DDBJ whole genome shotgun (WGS) entry which is preliminary data.</text>
</comment>
<dbReference type="GO" id="GO:0005886">
    <property type="term" value="C:plasma membrane"/>
    <property type="evidence" value="ECO:0007669"/>
    <property type="project" value="TreeGrafter"/>
</dbReference>
<dbReference type="RefSeq" id="WP_172724698.1">
    <property type="nucleotide sequence ID" value="NZ_LJEB01000085.1"/>
</dbReference>
<dbReference type="PANTHER" id="PTHR11328:SF43">
    <property type="entry name" value="SULFOQUINOVOSE IMPORTER-RELATED"/>
    <property type="match status" value="1"/>
</dbReference>
<dbReference type="NCBIfam" id="TIGR00792">
    <property type="entry name" value="gph"/>
    <property type="match status" value="1"/>
</dbReference>
<feature type="transmembrane region" description="Helical" evidence="2">
    <location>
        <begin position="213"/>
        <end position="233"/>
    </location>
</feature>
<proteinExistence type="inferred from homology"/>
<evidence type="ECO:0000313" key="4">
    <source>
        <dbReference type="Proteomes" id="UP000050520"/>
    </source>
</evidence>
<feature type="transmembrane region" description="Helical" evidence="2">
    <location>
        <begin position="69"/>
        <end position="90"/>
    </location>
</feature>
<feature type="transmembrane region" description="Helical" evidence="2">
    <location>
        <begin position="126"/>
        <end position="149"/>
    </location>
</feature>
<dbReference type="Gene3D" id="1.20.1250.20">
    <property type="entry name" value="MFS general substrate transporter like domains"/>
    <property type="match status" value="1"/>
</dbReference>
<accession>A0AA40NI00</accession>
<dbReference type="SUPFAM" id="SSF103473">
    <property type="entry name" value="MFS general substrate transporter"/>
    <property type="match status" value="1"/>
</dbReference>
<dbReference type="InterPro" id="IPR039672">
    <property type="entry name" value="MFS_2"/>
</dbReference>
<reference evidence="3 4" key="2">
    <citation type="journal article" date="2017" name="PLoS ONE">
        <title>Genomic and phenotypic characterisation of fluoroquinolone resistance mechanisms in Enterobacteriaceae in Durban, South Africa.</title>
        <authorList>
            <person name="Osei Sekyere J."/>
            <person name="Amoako D.G."/>
        </authorList>
    </citation>
    <scope>NUCLEOTIDE SEQUENCE [LARGE SCALE GENOMIC DNA]</scope>
    <source>
        <strain evidence="3 4">ST62:944112508</strain>
    </source>
</reference>
<dbReference type="InterPro" id="IPR036259">
    <property type="entry name" value="MFS_trans_sf"/>
</dbReference>
<organism evidence="3 4">
    <name type="scientific">Citrobacter freundii</name>
    <dbReference type="NCBI Taxonomy" id="546"/>
    <lineage>
        <taxon>Bacteria</taxon>
        <taxon>Pseudomonadati</taxon>
        <taxon>Pseudomonadota</taxon>
        <taxon>Gammaproteobacteria</taxon>
        <taxon>Enterobacterales</taxon>
        <taxon>Enterobacteriaceae</taxon>
        <taxon>Citrobacter</taxon>
        <taxon>Citrobacter freundii complex</taxon>
    </lineage>
</organism>
<dbReference type="GO" id="GO:0008643">
    <property type="term" value="P:carbohydrate transport"/>
    <property type="evidence" value="ECO:0007669"/>
    <property type="project" value="InterPro"/>
</dbReference>
<sequence>MWWCFSGVKERYIEIVPDHHKPSILKSFCAIFRNPPLLVLCVANLCTLAAFNIKLAIQVYYTQYVLNDIHLLSWMGFFSMGCIMVGVLLVPTAVKRFGKKQVYLGGLALWAIGDVLNFFWGSTSFLFVMFSCMAFFGTAFVNSLNWALVPDTVDYGEWKTGIRAEGSVYTGYTFSRKISAALAGFLPGIMLTQIGYIPNIAQSDATLLGLRQLIFLWPCGLAIIAALTMGFFYKLNETRFAFIIEEISQRKKNNIQPDPITNKKNTSAVNV</sequence>
<evidence type="ECO:0000256" key="2">
    <source>
        <dbReference type="SAM" id="Phobius"/>
    </source>
</evidence>
<dbReference type="Proteomes" id="UP000050520">
    <property type="component" value="Unassembled WGS sequence"/>
</dbReference>
<feature type="transmembrane region" description="Helical" evidence="2">
    <location>
        <begin position="180"/>
        <end position="201"/>
    </location>
</feature>
<dbReference type="AlphaFoldDB" id="A0AA40NI00"/>
<protein>
    <submittedName>
        <fullName evidence="3">Sugar transporter</fullName>
    </submittedName>
</protein>
<dbReference type="EMBL" id="LJEB01000085">
    <property type="protein sequence ID" value="KPR54009.1"/>
    <property type="molecule type" value="Genomic_DNA"/>
</dbReference>
<gene>
    <name evidence="3" type="ORF">AN672_18190</name>
</gene>
<dbReference type="InterPro" id="IPR001927">
    <property type="entry name" value="Na/Gal_symport"/>
</dbReference>
<comment type="similarity">
    <text evidence="1">Belongs to the sodium:galactoside symporter (TC 2.A.2) family.</text>
</comment>
<keyword evidence="3" id="KW-0813">Transport</keyword>
<dbReference type="PANTHER" id="PTHR11328">
    <property type="entry name" value="MAJOR FACILITATOR SUPERFAMILY DOMAIN-CONTAINING PROTEIN"/>
    <property type="match status" value="1"/>
</dbReference>
<feature type="transmembrane region" description="Helical" evidence="2">
    <location>
        <begin position="102"/>
        <end position="120"/>
    </location>
</feature>
<keyword evidence="2" id="KW-0472">Membrane</keyword>
<dbReference type="GO" id="GO:0006814">
    <property type="term" value="P:sodium ion transport"/>
    <property type="evidence" value="ECO:0007669"/>
    <property type="project" value="InterPro"/>
</dbReference>
<dbReference type="Pfam" id="PF13347">
    <property type="entry name" value="MFS_2"/>
    <property type="match status" value="1"/>
</dbReference>
<evidence type="ECO:0000256" key="1">
    <source>
        <dbReference type="ARBA" id="ARBA00009617"/>
    </source>
</evidence>
<keyword evidence="2" id="KW-0812">Transmembrane</keyword>
<dbReference type="GO" id="GO:0015293">
    <property type="term" value="F:symporter activity"/>
    <property type="evidence" value="ECO:0007669"/>
    <property type="project" value="InterPro"/>
</dbReference>
<feature type="non-terminal residue" evidence="3">
    <location>
        <position position="1"/>
    </location>
</feature>